<dbReference type="RefSeq" id="WP_038680541.1">
    <property type="nucleotide sequence ID" value="NZ_CP007514.1"/>
</dbReference>
<evidence type="ECO:0000313" key="4">
    <source>
        <dbReference type="EMBL" id="MDX5893250.1"/>
    </source>
</evidence>
<dbReference type="HOGENOM" id="CLU_012236_1_0_11"/>
<dbReference type="Proteomes" id="UP001281130">
    <property type="component" value="Unassembled WGS sequence"/>
</dbReference>
<feature type="region of interest" description="Disordered" evidence="1">
    <location>
        <begin position="44"/>
        <end position="72"/>
    </location>
</feature>
<protein>
    <submittedName>
        <fullName evidence="3">Dipeptidyl aminopeptidase/acylaminoacyl-peptidase</fullName>
    </submittedName>
    <submittedName>
        <fullName evidence="4">S9 family peptidase</fullName>
        <ecNumber evidence="4">3.4.-.-</ecNumber>
    </submittedName>
</protein>
<keyword evidence="3" id="KW-0031">Aminopeptidase</keyword>
<dbReference type="EMBL" id="JAWXXX010000001">
    <property type="protein sequence ID" value="MDX5893250.1"/>
    <property type="molecule type" value="Genomic_DNA"/>
</dbReference>
<name>A0A023X0T6_RUBRA</name>
<dbReference type="KEGG" id="rrd:RradSPS_0553"/>
<dbReference type="SUPFAM" id="SSF53474">
    <property type="entry name" value="alpha/beta-Hydrolases"/>
    <property type="match status" value="1"/>
</dbReference>
<dbReference type="Pfam" id="PF00326">
    <property type="entry name" value="Peptidase_S9"/>
    <property type="match status" value="1"/>
</dbReference>
<sequence length="648" mass="70506">MPGTGPAVAPYGSWRSPISAREVSSGGVGVGGARGLADGSVLWKEQRPGEGGRSVLVRRSPEGEVRDLTPPPFNVRTRVHEYGGGDFTVSETCGTVFFSNFSDGRVYRVRPGGEPEPLTHGGDLRYADFLLDGRRERLVCVREDGRNADAPEPRNELVSVSLADGSETVLATGRDFYSSPRLAPDGKSFAYLAWDHPNMPWDGTELHLAEVAPDGSLRVDRRVAGGPSKSVFQPEFSPGGELFFVSDRTGWWNLYRLEGESVEPIRPMEAEFGAPQWGLGMSRYAFLRDGRLVCAYSSEGISHLATLDPENGDLREIRTGYSAIDGVRASGGSVFFTGGSPSEPSAAVRLDVGSEEVEVLKRSRERWPEAGYLSEPEPVEFPTEGGLTAHALLYRPKNRDFEGPPGELPPLIVMSHGGPTSATSAAFSLGLQFWTSRGFTVLDVNYGGSSGYGRAYRDRLKGNWGVVDVADCANGARWLAERGLVDGERMAITGGSAGGYTTLCALAFTDTFSAGASHYGVSDVEALAKETHKFESRYLDGLIGPYPEARELYRERSPIHNPDGLSAPVIFFQGLEDRIVPPNQAETMVRALREKGLPVAYVPFEGEQHGFRRSENIERALEAELYFYSRVFGFSLADPVEPVEIENL</sequence>
<dbReference type="Proteomes" id="UP000025229">
    <property type="component" value="Chromosome"/>
</dbReference>
<reference evidence="3 5" key="1">
    <citation type="submission" date="2014-03" db="EMBL/GenBank/DDBJ databases">
        <title>Complete genome sequence of the Radio-Resistant Rubrobacter radiotolerans RSPS-4.</title>
        <authorList>
            <person name="Egas C.C."/>
            <person name="Barroso C.C."/>
            <person name="Froufe H.J.C."/>
            <person name="Pacheco J.J."/>
            <person name="Albuquerque L.L."/>
            <person name="da Costa M.M.S."/>
        </authorList>
    </citation>
    <scope>NUCLEOTIDE SEQUENCE [LARGE SCALE GENOMIC DNA]</scope>
    <source>
        <strain evidence="3 5">RSPS-4</strain>
    </source>
</reference>
<dbReference type="OrthoDB" id="128799at2"/>
<dbReference type="GO" id="GO:0006508">
    <property type="term" value="P:proteolysis"/>
    <property type="evidence" value="ECO:0007669"/>
    <property type="project" value="InterPro"/>
</dbReference>
<organism evidence="3 5">
    <name type="scientific">Rubrobacter radiotolerans</name>
    <name type="common">Arthrobacter radiotolerans</name>
    <dbReference type="NCBI Taxonomy" id="42256"/>
    <lineage>
        <taxon>Bacteria</taxon>
        <taxon>Bacillati</taxon>
        <taxon>Actinomycetota</taxon>
        <taxon>Rubrobacteria</taxon>
        <taxon>Rubrobacterales</taxon>
        <taxon>Rubrobacteraceae</taxon>
        <taxon>Rubrobacter</taxon>
    </lineage>
</organism>
<proteinExistence type="predicted"/>
<dbReference type="GO" id="GO:0004177">
    <property type="term" value="F:aminopeptidase activity"/>
    <property type="evidence" value="ECO:0007669"/>
    <property type="project" value="UniProtKB-KW"/>
</dbReference>
<dbReference type="EC" id="3.4.-.-" evidence="4"/>
<dbReference type="InterPro" id="IPR011042">
    <property type="entry name" value="6-blade_b-propeller_TolB-like"/>
</dbReference>
<dbReference type="STRING" id="42256.RradSPS_0553"/>
<evidence type="ECO:0000259" key="2">
    <source>
        <dbReference type="Pfam" id="PF00326"/>
    </source>
</evidence>
<keyword evidence="5" id="KW-1185">Reference proteome</keyword>
<dbReference type="InterPro" id="IPR029058">
    <property type="entry name" value="AB_hydrolase_fold"/>
</dbReference>
<dbReference type="AlphaFoldDB" id="A0A023X0T6"/>
<keyword evidence="4" id="KW-0378">Hydrolase</keyword>
<reference evidence="4" key="2">
    <citation type="submission" date="2023-11" db="EMBL/GenBank/DDBJ databases">
        <title>MicrobeMod: A computational toolkit for identifying prokaryotic methylation and restriction-modification with nanopore sequencing.</title>
        <authorList>
            <person name="Crits-Christoph A."/>
            <person name="Kang S.C."/>
            <person name="Lee H."/>
            <person name="Ostrov N."/>
        </authorList>
    </citation>
    <scope>NUCLEOTIDE SEQUENCE</scope>
    <source>
        <strain evidence="4">ATCC 51242</strain>
    </source>
</reference>
<dbReference type="InterPro" id="IPR001375">
    <property type="entry name" value="Peptidase_S9_cat"/>
</dbReference>
<dbReference type="Gene3D" id="3.40.50.1820">
    <property type="entry name" value="alpha/beta hydrolase"/>
    <property type="match status" value="1"/>
</dbReference>
<dbReference type="PANTHER" id="PTHR43056:SF5">
    <property type="entry name" value="PEPTIDASE S9 PROLYL OLIGOPEPTIDASE CATALYTIC DOMAIN-CONTAINING PROTEIN"/>
    <property type="match status" value="1"/>
</dbReference>
<dbReference type="PANTHER" id="PTHR43056">
    <property type="entry name" value="PEPTIDASE S9 PROLYL OLIGOPEPTIDASE"/>
    <property type="match status" value="1"/>
</dbReference>
<evidence type="ECO:0000256" key="1">
    <source>
        <dbReference type="SAM" id="MobiDB-lite"/>
    </source>
</evidence>
<gene>
    <name evidence="3" type="ORF">RradSPS_0553</name>
    <name evidence="4" type="ORF">SIL72_04320</name>
</gene>
<dbReference type="Gene3D" id="2.120.10.30">
    <property type="entry name" value="TolB, C-terminal domain"/>
    <property type="match status" value="1"/>
</dbReference>
<feature type="domain" description="Peptidase S9 prolyl oligopeptidase catalytic" evidence="2">
    <location>
        <begin position="426"/>
        <end position="633"/>
    </location>
</feature>
<dbReference type="GO" id="GO:0008236">
    <property type="term" value="F:serine-type peptidase activity"/>
    <property type="evidence" value="ECO:0007669"/>
    <property type="project" value="InterPro"/>
</dbReference>
<dbReference type="eggNOG" id="COG1506">
    <property type="taxonomic scope" value="Bacteria"/>
</dbReference>
<accession>A0A023X0T6</accession>
<dbReference type="EMBL" id="CP007514">
    <property type="protein sequence ID" value="AHY45836.1"/>
    <property type="molecule type" value="Genomic_DNA"/>
</dbReference>
<dbReference type="InterPro" id="IPR050585">
    <property type="entry name" value="Xaa-Pro_dipeptidyl-ppase/CocE"/>
</dbReference>
<dbReference type="SUPFAM" id="SSF82171">
    <property type="entry name" value="DPP6 N-terminal domain-like"/>
    <property type="match status" value="1"/>
</dbReference>
<evidence type="ECO:0000313" key="3">
    <source>
        <dbReference type="EMBL" id="AHY45836.1"/>
    </source>
</evidence>
<dbReference type="PATRIC" id="fig|42256.3.peg.560"/>
<keyword evidence="3" id="KW-0645">Protease</keyword>
<evidence type="ECO:0000313" key="5">
    <source>
        <dbReference type="Proteomes" id="UP000025229"/>
    </source>
</evidence>